<keyword evidence="3" id="KW-1185">Reference proteome</keyword>
<keyword evidence="1" id="KW-0812">Transmembrane</keyword>
<protein>
    <recommendedName>
        <fullName evidence="4">Membrane transport protein MMPL domain-containing protein</fullName>
    </recommendedName>
</protein>
<feature type="transmembrane region" description="Helical" evidence="1">
    <location>
        <begin position="226"/>
        <end position="243"/>
    </location>
</feature>
<feature type="transmembrane region" description="Helical" evidence="1">
    <location>
        <begin position="314"/>
        <end position="333"/>
    </location>
</feature>
<feature type="transmembrane region" description="Helical" evidence="1">
    <location>
        <begin position="276"/>
        <end position="294"/>
    </location>
</feature>
<dbReference type="SUPFAM" id="SSF82866">
    <property type="entry name" value="Multidrug efflux transporter AcrB transmembrane domain"/>
    <property type="match status" value="2"/>
</dbReference>
<feature type="transmembrane region" description="Helical" evidence="1">
    <location>
        <begin position="654"/>
        <end position="674"/>
    </location>
</feature>
<feature type="transmembrane region" description="Helical" evidence="1">
    <location>
        <begin position="250"/>
        <end position="270"/>
    </location>
</feature>
<dbReference type="AlphaFoldDB" id="A0A4Q0XQR6"/>
<feature type="transmembrane region" description="Helical" evidence="1">
    <location>
        <begin position="623"/>
        <end position="642"/>
    </location>
</feature>
<dbReference type="RefSeq" id="WP_128995737.1">
    <property type="nucleotide sequence ID" value="NZ_PDKN01000003.1"/>
</dbReference>
<evidence type="ECO:0008006" key="4">
    <source>
        <dbReference type="Google" id="ProtNLM"/>
    </source>
</evidence>
<proteinExistence type="predicted"/>
<keyword evidence="1" id="KW-0472">Membrane</keyword>
<name>A0A4Q0XQR6_9BACT</name>
<sequence>MNLFIKRLNLIVLLICATLFFTQGYHHHISNSVLSILPKGENKELLKHYDQFQNSKTLLVAYKGLDEASFKAFQTLQEKLLSLKELTLQTVEPNEAFEAYKKEYALYYQTFNQEKFQTLNTQQELQQLYTQLTQSFFAPHINTRDPFGLFKNSTTANSLQIRNNQLSVSNYGYVAVFNIDSNVNTLKAYQSLYKTLHELVPPNENIKMFSTLFYYVENEHAIKSDVNIIITLALLVLIILYVIIVRNIQLLFHTLTALLTSTVVAMLFITVVYEEVSVFVIVFGVSISSVAIDYMFHHYMHDYYTSNKGFNQEVFYGFMTTFIAFFVVSFISFDLIKQISLFTLVALCISYIQFAFLFPIIKFKAPKCLPFAFVNYSLPSKYILLFSVVGIMVGTFFIRLDTNLKNLDYDNKTLKAQEQFFKHLFEQQPSLPLILTANNVEALLENFAQLQKHYTTVQSKLAMVVTAQQFKQTNALLQSKAFQILKEDIQKNAVTYGFNPEFFKASYQSTTKVPHWSLEKLQSMGFDILQVNDQLATLVTVSQKEFAQKSTLEFAKPLSLRLMFEEALKAIQQQLIFLGAITVMIIFILLALITRKSFFKAVNFLLFPLSMIMLFSLTTPFNVLHLFMLFIIMALCIDYAIYTAKSLDTQTKKAIIYSLLSTFAGFGVLVFSHINALQSIGSIATIAVLSLFILLIFSKRFSQ</sequence>
<dbReference type="EMBL" id="PDKN01000003">
    <property type="protein sequence ID" value="RXJ57874.1"/>
    <property type="molecule type" value="Genomic_DNA"/>
</dbReference>
<feature type="transmembrane region" description="Helical" evidence="1">
    <location>
        <begin position="575"/>
        <end position="594"/>
    </location>
</feature>
<reference evidence="2 3" key="1">
    <citation type="submission" date="2017-10" db="EMBL/GenBank/DDBJ databases">
        <title>Genomics of the genus Arcobacter.</title>
        <authorList>
            <person name="Perez-Cataluna A."/>
            <person name="Figueras M.J."/>
        </authorList>
    </citation>
    <scope>NUCLEOTIDE SEQUENCE [LARGE SCALE GENOMIC DNA]</scope>
    <source>
        <strain evidence="2 3">CECT 8987</strain>
    </source>
</reference>
<feature type="transmembrane region" description="Helical" evidence="1">
    <location>
        <begin position="680"/>
        <end position="697"/>
    </location>
</feature>
<evidence type="ECO:0000256" key="1">
    <source>
        <dbReference type="SAM" id="Phobius"/>
    </source>
</evidence>
<keyword evidence="1" id="KW-1133">Transmembrane helix</keyword>
<feature type="transmembrane region" description="Helical" evidence="1">
    <location>
        <begin position="382"/>
        <end position="400"/>
    </location>
</feature>
<evidence type="ECO:0000313" key="3">
    <source>
        <dbReference type="Proteomes" id="UP000290657"/>
    </source>
</evidence>
<dbReference type="OrthoDB" id="5337472at2"/>
<dbReference type="Proteomes" id="UP000290657">
    <property type="component" value="Unassembled WGS sequence"/>
</dbReference>
<accession>A0A4Q0XQR6</accession>
<comment type="caution">
    <text evidence="2">The sequence shown here is derived from an EMBL/GenBank/DDBJ whole genome shotgun (WGS) entry which is preliminary data.</text>
</comment>
<feature type="transmembrane region" description="Helical" evidence="1">
    <location>
        <begin position="339"/>
        <end position="361"/>
    </location>
</feature>
<gene>
    <name evidence="2" type="ORF">CRV04_05040</name>
</gene>
<organism evidence="2 3">
    <name type="scientific">Candidatus Marinarcus aquaticus</name>
    <dbReference type="NCBI Taxonomy" id="2044504"/>
    <lineage>
        <taxon>Bacteria</taxon>
        <taxon>Pseudomonadati</taxon>
        <taxon>Campylobacterota</taxon>
        <taxon>Epsilonproteobacteria</taxon>
        <taxon>Campylobacterales</taxon>
        <taxon>Arcobacteraceae</taxon>
        <taxon>Candidatus Marinarcus</taxon>
    </lineage>
</organism>
<evidence type="ECO:0000313" key="2">
    <source>
        <dbReference type="EMBL" id="RXJ57874.1"/>
    </source>
</evidence>